<dbReference type="Proteomes" id="UP001456524">
    <property type="component" value="Unassembled WGS sequence"/>
</dbReference>
<dbReference type="PANTHER" id="PTHR47843:SF5">
    <property type="entry name" value="BTB_POZ DOMAIN PROTEIN"/>
    <property type="match status" value="1"/>
</dbReference>
<dbReference type="SUPFAM" id="SSF54695">
    <property type="entry name" value="POZ domain"/>
    <property type="match status" value="1"/>
</dbReference>
<comment type="caution">
    <text evidence="2">The sequence shown here is derived from an EMBL/GenBank/DDBJ whole genome shotgun (WGS) entry which is preliminary data.</text>
</comment>
<name>A0ABR1Y255_9PEZI</name>
<accession>A0ABR1Y255</accession>
<dbReference type="PROSITE" id="PS50097">
    <property type="entry name" value="BTB"/>
    <property type="match status" value="1"/>
</dbReference>
<dbReference type="PANTHER" id="PTHR47843">
    <property type="entry name" value="BTB DOMAIN-CONTAINING PROTEIN-RELATED"/>
    <property type="match status" value="1"/>
</dbReference>
<reference evidence="2 3" key="1">
    <citation type="journal article" date="2022" name="G3 (Bethesda)">
        <title>Enemy or ally: a genomic approach to elucidate the lifestyle of Phyllosticta citrichinaensis.</title>
        <authorList>
            <person name="Buijs V.A."/>
            <person name="Groenewald J.Z."/>
            <person name="Haridas S."/>
            <person name="LaButti K.M."/>
            <person name="Lipzen A."/>
            <person name="Martin F.M."/>
            <person name="Barry K."/>
            <person name="Grigoriev I.V."/>
            <person name="Crous P.W."/>
            <person name="Seidl M.F."/>
        </authorList>
    </citation>
    <scope>NUCLEOTIDE SEQUENCE [LARGE SCALE GENOMIC DNA]</scope>
    <source>
        <strain evidence="2 3">CBS 129764</strain>
    </source>
</reference>
<protein>
    <recommendedName>
        <fullName evidence="1">BTB domain-containing protein</fullName>
    </recommendedName>
</protein>
<sequence>MVKIVVPESNFLVHEELLCRASQKFERQLRGSFKEASSGVISDCEEPPHYMGVFLAYIYFGESALIQDIGPSSRAVDLARMYCMAERLDAKSFQESVMSAFAASLDFRCTLPAEDICTLLHLVYTELPEREKDHEYPLRSLVLWCAVSSLFLLKNHPRFETEILDKFPGLAKTLLLRAKDSEERNPFLSYF</sequence>
<proteinExistence type="predicted"/>
<evidence type="ECO:0000313" key="3">
    <source>
        <dbReference type="Proteomes" id="UP001456524"/>
    </source>
</evidence>
<gene>
    <name evidence="2" type="ORF">IWX90DRAFT_411673</name>
</gene>
<keyword evidence="3" id="KW-1185">Reference proteome</keyword>
<dbReference type="EMBL" id="JBBWUH010000002">
    <property type="protein sequence ID" value="KAK8175069.1"/>
    <property type="molecule type" value="Genomic_DNA"/>
</dbReference>
<dbReference type="CDD" id="cd18186">
    <property type="entry name" value="BTB_POZ_ZBTB_KLHL-like"/>
    <property type="match status" value="1"/>
</dbReference>
<evidence type="ECO:0000313" key="2">
    <source>
        <dbReference type="EMBL" id="KAK8175069.1"/>
    </source>
</evidence>
<dbReference type="InterPro" id="IPR000210">
    <property type="entry name" value="BTB/POZ_dom"/>
</dbReference>
<feature type="domain" description="BTB" evidence="1">
    <location>
        <begin position="1"/>
        <end position="67"/>
    </location>
</feature>
<dbReference type="InterPro" id="IPR011333">
    <property type="entry name" value="SKP1/BTB/POZ_sf"/>
</dbReference>
<organism evidence="2 3">
    <name type="scientific">Phyllosticta citrichinensis</name>
    <dbReference type="NCBI Taxonomy" id="1130410"/>
    <lineage>
        <taxon>Eukaryota</taxon>
        <taxon>Fungi</taxon>
        <taxon>Dikarya</taxon>
        <taxon>Ascomycota</taxon>
        <taxon>Pezizomycotina</taxon>
        <taxon>Dothideomycetes</taxon>
        <taxon>Dothideomycetes incertae sedis</taxon>
        <taxon>Botryosphaeriales</taxon>
        <taxon>Phyllostictaceae</taxon>
        <taxon>Phyllosticta</taxon>
    </lineage>
</organism>
<evidence type="ECO:0000259" key="1">
    <source>
        <dbReference type="PROSITE" id="PS50097"/>
    </source>
</evidence>
<dbReference type="Gene3D" id="3.30.710.10">
    <property type="entry name" value="Potassium Channel Kv1.1, Chain A"/>
    <property type="match status" value="1"/>
</dbReference>